<evidence type="ECO:0000313" key="2">
    <source>
        <dbReference type="Proteomes" id="UP000271087"/>
    </source>
</evidence>
<evidence type="ECO:0000313" key="1">
    <source>
        <dbReference type="EMBL" id="VDK66321.1"/>
    </source>
</evidence>
<keyword evidence="2" id="KW-1185">Reference proteome</keyword>
<reference evidence="1 2" key="2">
    <citation type="submission" date="2018-08" db="EMBL/GenBank/DDBJ databases">
        <authorList>
            <person name="Laetsch R D."/>
            <person name="Stevens L."/>
            <person name="Kumar S."/>
            <person name="Blaxter L. M."/>
        </authorList>
    </citation>
    <scope>NUCLEOTIDE SEQUENCE [LARGE SCALE GENOMIC DNA]</scope>
</reference>
<dbReference type="OrthoDB" id="5823879at2759"/>
<proteinExistence type="predicted"/>
<dbReference type="EMBL" id="UYRW01000385">
    <property type="protein sequence ID" value="VDK66321.1"/>
    <property type="molecule type" value="Genomic_DNA"/>
</dbReference>
<sequence length="306" mass="35070">MFRLSPYLYCNHLRIPINLTFNFSELEVDYFKKHSILLEEAMLSEMFAELIIDSNGCDADNPLNLNCVNPYTYVPLDRSPRWFLDDNLHHNKSDNKTREIVQNRAAFAYLQGDYITAMDIAPINGPQLFLLLQKLHALVSTYDEQLQYWAESLEVYLATGISNNDYLRNAILLCANVDLPEFWISVSKNAPDLCANLRIGSLCRAVCILEKLLPSKGGCFNSHDLKLMKVKLQDLCNKEKLSEAKTAVCIDLVGSEKAKVNRPLLCKNILKDKKAEDVVILEFIHRFYWLFTDVNHQTVNAMLQIS</sequence>
<accession>A0A182E390</accession>
<dbReference type="AlphaFoldDB" id="A0A182E390"/>
<reference evidence="3" key="1">
    <citation type="submission" date="2016-06" db="UniProtKB">
        <authorList>
            <consortium name="WormBaseParasite"/>
        </authorList>
    </citation>
    <scope>IDENTIFICATION</scope>
</reference>
<gene>
    <name evidence="1" type="ORF">NOO_LOCUS2445</name>
</gene>
<dbReference type="STRING" id="42157.A0A182E390"/>
<organism evidence="3">
    <name type="scientific">Onchocerca ochengi</name>
    <name type="common">Filarial nematode worm</name>
    <dbReference type="NCBI Taxonomy" id="42157"/>
    <lineage>
        <taxon>Eukaryota</taxon>
        <taxon>Metazoa</taxon>
        <taxon>Ecdysozoa</taxon>
        <taxon>Nematoda</taxon>
        <taxon>Chromadorea</taxon>
        <taxon>Rhabditida</taxon>
        <taxon>Spirurina</taxon>
        <taxon>Spiruromorpha</taxon>
        <taxon>Filarioidea</taxon>
        <taxon>Onchocercidae</taxon>
        <taxon>Onchocerca</taxon>
    </lineage>
</organism>
<dbReference type="Proteomes" id="UP000271087">
    <property type="component" value="Unassembled WGS sequence"/>
</dbReference>
<protein>
    <submittedName>
        <fullName evidence="3">Nuclear pore complex protein Nup85</fullName>
    </submittedName>
</protein>
<dbReference type="WBParaSite" id="nOo.2.0.1.t02445-RA">
    <property type="protein sequence ID" value="nOo.2.0.1.t02445-RA"/>
    <property type="gene ID" value="nOo.2.0.1.g02445"/>
</dbReference>
<evidence type="ECO:0000313" key="3">
    <source>
        <dbReference type="WBParaSite" id="nOo.2.0.1.t02445-RA"/>
    </source>
</evidence>
<name>A0A182E390_ONCOC</name>